<proteinExistence type="predicted"/>
<dbReference type="AlphaFoldDB" id="A0A6J7QXW2"/>
<evidence type="ECO:0000313" key="3">
    <source>
        <dbReference type="EMBL" id="CAB5019024.1"/>
    </source>
</evidence>
<evidence type="ECO:0000256" key="2">
    <source>
        <dbReference type="SAM" id="Phobius"/>
    </source>
</evidence>
<keyword evidence="2" id="KW-0472">Membrane</keyword>
<accession>A0A6J7QXW2</accession>
<dbReference type="InterPro" id="IPR021424">
    <property type="entry name" value="PorA"/>
</dbReference>
<keyword evidence="2" id="KW-1133">Transmembrane helix</keyword>
<feature type="transmembrane region" description="Helical" evidence="2">
    <location>
        <begin position="284"/>
        <end position="312"/>
    </location>
</feature>
<keyword evidence="2" id="KW-0812">Transmembrane</keyword>
<name>A0A6J7QXW2_9ZZZZ</name>
<dbReference type="EMBL" id="CAFBOZ010000262">
    <property type="protein sequence ID" value="CAB5019024.1"/>
    <property type="molecule type" value="Genomic_DNA"/>
</dbReference>
<protein>
    <submittedName>
        <fullName evidence="3">Unannotated protein</fullName>
    </submittedName>
</protein>
<sequence>MKRGVGVVLAGLGAFLLVLALLLKFVAVPKLAVAPLTPGTDGISTSLSIGVAKTLFYPGKIGSGENPTRTNVPLTATRTTRGDVLASTTPEAEAANLVVWDSFQNVVDDEGATIDASTIRFAFNRTTSELTNCCGGNVDGEAANFVGIAPFKFPFYTEQKDYDWYDSGLDTTAPAKFLGTDTIEGVLVYKFQQIIPPYKSGELEVPGDLVGSTEASVVANRYKESDTIVYIEPITGAPIDGKQRQHQYLAGADGTTEALTIIDAELGADPKDVAAGAISTGQSAALLVLLGSTIPMVAGILGVIALLLGFFLATRSRTDESEADEVSARAPGGSGNVNLTKE</sequence>
<evidence type="ECO:0000256" key="1">
    <source>
        <dbReference type="SAM" id="MobiDB-lite"/>
    </source>
</evidence>
<reference evidence="3" key="1">
    <citation type="submission" date="2020-05" db="EMBL/GenBank/DDBJ databases">
        <authorList>
            <person name="Chiriac C."/>
            <person name="Salcher M."/>
            <person name="Ghai R."/>
            <person name="Kavagutti S V."/>
        </authorList>
    </citation>
    <scope>NUCLEOTIDE SEQUENCE</scope>
</reference>
<gene>
    <name evidence="3" type="ORF">UFOPK3992_01598</name>
</gene>
<organism evidence="3">
    <name type="scientific">freshwater metagenome</name>
    <dbReference type="NCBI Taxonomy" id="449393"/>
    <lineage>
        <taxon>unclassified sequences</taxon>
        <taxon>metagenomes</taxon>
        <taxon>ecological metagenomes</taxon>
    </lineage>
</organism>
<dbReference type="Pfam" id="PF11271">
    <property type="entry name" value="PorA"/>
    <property type="match status" value="1"/>
</dbReference>
<feature type="region of interest" description="Disordered" evidence="1">
    <location>
        <begin position="321"/>
        <end position="342"/>
    </location>
</feature>